<dbReference type="Proteomes" id="UP001434883">
    <property type="component" value="Unassembled WGS sequence"/>
</dbReference>
<gene>
    <name evidence="1" type="ORF">XENOCAPTIV_025368</name>
</gene>
<name>A0ABV0QMZ2_9TELE</name>
<evidence type="ECO:0000313" key="1">
    <source>
        <dbReference type="EMBL" id="MEQ2197206.1"/>
    </source>
</evidence>
<protein>
    <submittedName>
        <fullName evidence="1">Uncharacterized protein</fullName>
    </submittedName>
</protein>
<keyword evidence="2" id="KW-1185">Reference proteome</keyword>
<evidence type="ECO:0000313" key="2">
    <source>
        <dbReference type="Proteomes" id="UP001434883"/>
    </source>
</evidence>
<accession>A0ABV0QMZ2</accession>
<proteinExistence type="predicted"/>
<dbReference type="EMBL" id="JAHRIN010017416">
    <property type="protein sequence ID" value="MEQ2197206.1"/>
    <property type="molecule type" value="Genomic_DNA"/>
</dbReference>
<organism evidence="1 2">
    <name type="scientific">Xenoophorus captivus</name>
    <dbReference type="NCBI Taxonomy" id="1517983"/>
    <lineage>
        <taxon>Eukaryota</taxon>
        <taxon>Metazoa</taxon>
        <taxon>Chordata</taxon>
        <taxon>Craniata</taxon>
        <taxon>Vertebrata</taxon>
        <taxon>Euteleostomi</taxon>
        <taxon>Actinopterygii</taxon>
        <taxon>Neopterygii</taxon>
        <taxon>Teleostei</taxon>
        <taxon>Neoteleostei</taxon>
        <taxon>Acanthomorphata</taxon>
        <taxon>Ovalentaria</taxon>
        <taxon>Atherinomorphae</taxon>
        <taxon>Cyprinodontiformes</taxon>
        <taxon>Goodeidae</taxon>
        <taxon>Xenoophorus</taxon>
    </lineage>
</organism>
<comment type="caution">
    <text evidence="1">The sequence shown here is derived from an EMBL/GenBank/DDBJ whole genome shotgun (WGS) entry which is preliminary data.</text>
</comment>
<feature type="non-terminal residue" evidence="1">
    <location>
        <position position="1"/>
    </location>
</feature>
<sequence length="73" mass="8436">PEVTRVLLRSVGPSRYYQLPFLEEKQFSILLTVECFSLQGYIILSSFGWNYLLAVDYLPFGAEWRSRASGISR</sequence>
<reference evidence="1 2" key="1">
    <citation type="submission" date="2021-06" db="EMBL/GenBank/DDBJ databases">
        <authorList>
            <person name="Palmer J.M."/>
        </authorList>
    </citation>
    <scope>NUCLEOTIDE SEQUENCE [LARGE SCALE GENOMIC DNA]</scope>
    <source>
        <strain evidence="1 2">XC_2019</strain>
        <tissue evidence="1">Muscle</tissue>
    </source>
</reference>